<evidence type="ECO:0000313" key="3">
    <source>
        <dbReference type="Proteomes" id="UP000053989"/>
    </source>
</evidence>
<evidence type="ECO:0000256" key="1">
    <source>
        <dbReference type="SAM" id="MobiDB-lite"/>
    </source>
</evidence>
<feature type="compositionally biased region" description="Basic residues" evidence="1">
    <location>
        <begin position="47"/>
        <end position="57"/>
    </location>
</feature>
<protein>
    <submittedName>
        <fullName evidence="2">Uncharacterized protein</fullName>
    </submittedName>
</protein>
<dbReference type="Proteomes" id="UP000053989">
    <property type="component" value="Unassembled WGS sequence"/>
</dbReference>
<accession>A0A0C3EMY6</accession>
<reference evidence="2 3" key="1">
    <citation type="submission" date="2014-04" db="EMBL/GenBank/DDBJ databases">
        <authorList>
            <consortium name="DOE Joint Genome Institute"/>
            <person name="Kuo A."/>
            <person name="Kohler A."/>
            <person name="Nagy L.G."/>
            <person name="Floudas D."/>
            <person name="Copeland A."/>
            <person name="Barry K.W."/>
            <person name="Cichocki N."/>
            <person name="Veneault-Fourrey C."/>
            <person name="LaButti K."/>
            <person name="Lindquist E.A."/>
            <person name="Lipzen A."/>
            <person name="Lundell T."/>
            <person name="Morin E."/>
            <person name="Murat C."/>
            <person name="Sun H."/>
            <person name="Tunlid A."/>
            <person name="Henrissat B."/>
            <person name="Grigoriev I.V."/>
            <person name="Hibbett D.S."/>
            <person name="Martin F."/>
            <person name="Nordberg H.P."/>
            <person name="Cantor M.N."/>
            <person name="Hua S.X."/>
        </authorList>
    </citation>
    <scope>NUCLEOTIDE SEQUENCE [LARGE SCALE GENOMIC DNA]</scope>
    <source>
        <strain evidence="2 3">Foug A</strain>
    </source>
</reference>
<sequence length="57" mass="6489">MCHQSTIQPTITVNIYLHAYSSRHTALSQGTLQRNLAMEPRTMHGQNVRRSRPQLTG</sequence>
<evidence type="ECO:0000313" key="2">
    <source>
        <dbReference type="EMBL" id="KIM69196.1"/>
    </source>
</evidence>
<feature type="region of interest" description="Disordered" evidence="1">
    <location>
        <begin position="38"/>
        <end position="57"/>
    </location>
</feature>
<proteinExistence type="predicted"/>
<dbReference type="HOGENOM" id="CLU_2997796_0_0_1"/>
<name>A0A0C3EMY6_9AGAM</name>
<organism evidence="2 3">
    <name type="scientific">Scleroderma citrinum Foug A</name>
    <dbReference type="NCBI Taxonomy" id="1036808"/>
    <lineage>
        <taxon>Eukaryota</taxon>
        <taxon>Fungi</taxon>
        <taxon>Dikarya</taxon>
        <taxon>Basidiomycota</taxon>
        <taxon>Agaricomycotina</taxon>
        <taxon>Agaricomycetes</taxon>
        <taxon>Agaricomycetidae</taxon>
        <taxon>Boletales</taxon>
        <taxon>Sclerodermatineae</taxon>
        <taxon>Sclerodermataceae</taxon>
        <taxon>Scleroderma</taxon>
    </lineage>
</organism>
<dbReference type="InParanoid" id="A0A0C3EMY6"/>
<gene>
    <name evidence="2" type="ORF">SCLCIDRAFT_825866</name>
</gene>
<reference evidence="3" key="2">
    <citation type="submission" date="2015-01" db="EMBL/GenBank/DDBJ databases">
        <title>Evolutionary Origins and Diversification of the Mycorrhizal Mutualists.</title>
        <authorList>
            <consortium name="DOE Joint Genome Institute"/>
            <consortium name="Mycorrhizal Genomics Consortium"/>
            <person name="Kohler A."/>
            <person name="Kuo A."/>
            <person name="Nagy L.G."/>
            <person name="Floudas D."/>
            <person name="Copeland A."/>
            <person name="Barry K.W."/>
            <person name="Cichocki N."/>
            <person name="Veneault-Fourrey C."/>
            <person name="LaButti K."/>
            <person name="Lindquist E.A."/>
            <person name="Lipzen A."/>
            <person name="Lundell T."/>
            <person name="Morin E."/>
            <person name="Murat C."/>
            <person name="Riley R."/>
            <person name="Ohm R."/>
            <person name="Sun H."/>
            <person name="Tunlid A."/>
            <person name="Henrissat B."/>
            <person name="Grigoriev I.V."/>
            <person name="Hibbett D.S."/>
            <person name="Martin F."/>
        </authorList>
    </citation>
    <scope>NUCLEOTIDE SEQUENCE [LARGE SCALE GENOMIC DNA]</scope>
    <source>
        <strain evidence="3">Foug A</strain>
    </source>
</reference>
<dbReference type="AlphaFoldDB" id="A0A0C3EMY6"/>
<dbReference type="EMBL" id="KN822007">
    <property type="protein sequence ID" value="KIM69196.1"/>
    <property type="molecule type" value="Genomic_DNA"/>
</dbReference>
<keyword evidence="3" id="KW-1185">Reference proteome</keyword>